<keyword evidence="1" id="KW-0418">Kinase</keyword>
<sequence>MASMSKVERKLFLQKLYLAMVNCYVKVDLGLACNYAGMIDRYILGVDNLYAKPMYRNLKECNISSHGQVPEASTSWYYTPFDPRPVTSSGRAARLIAKYRPTMHVLSVVILRLKTNQLKWSFSGAFEARQSLIVRGLFPLLVDPHLNKNGKTPAGVPPAKLDCHMGIQFIKYTAPFNAETVKNFLYALNNGKISKKKFNYDYEFLTRQNHAVRLAPEEASAKLTGYEERVTDALSISVL</sequence>
<evidence type="ECO:0000313" key="1">
    <source>
        <dbReference type="EMBL" id="GFQ01911.1"/>
    </source>
</evidence>
<keyword evidence="1" id="KW-0670">Pyruvate</keyword>
<dbReference type="SUPFAM" id="SSF52935">
    <property type="entry name" value="PK C-terminal domain-like"/>
    <property type="match status" value="1"/>
</dbReference>
<keyword evidence="2" id="KW-1185">Reference proteome</keyword>
<dbReference type="EMBL" id="BMAC01000716">
    <property type="protein sequence ID" value="GFQ01911.1"/>
    <property type="molecule type" value="Genomic_DNA"/>
</dbReference>
<dbReference type="Gene3D" id="3.40.1380.20">
    <property type="entry name" value="Pyruvate kinase, C-terminal domain"/>
    <property type="match status" value="1"/>
</dbReference>
<keyword evidence="1" id="KW-0808">Transferase</keyword>
<dbReference type="GO" id="GO:0016301">
    <property type="term" value="F:kinase activity"/>
    <property type="evidence" value="ECO:0007669"/>
    <property type="project" value="UniProtKB-KW"/>
</dbReference>
<proteinExistence type="predicted"/>
<reference evidence="1" key="1">
    <citation type="submission" date="2020-07" db="EMBL/GenBank/DDBJ databases">
        <title>Ethylene signaling mediates host invasion by parasitic plants.</title>
        <authorList>
            <person name="Yoshida S."/>
        </authorList>
    </citation>
    <scope>NUCLEOTIDE SEQUENCE</scope>
    <source>
        <strain evidence="1">Okayama</strain>
    </source>
</reference>
<gene>
    <name evidence="1" type="ORF">PHJA_002335000</name>
</gene>
<dbReference type="InterPro" id="IPR036918">
    <property type="entry name" value="Pyrv_Knase_C_sf"/>
</dbReference>
<protein>
    <submittedName>
        <fullName evidence="1">Pyruvate kinase cytosolic isozyme</fullName>
    </submittedName>
</protein>
<dbReference type="AlphaFoldDB" id="A0A830CPV6"/>
<organism evidence="1 2">
    <name type="scientific">Phtheirospermum japonicum</name>
    <dbReference type="NCBI Taxonomy" id="374723"/>
    <lineage>
        <taxon>Eukaryota</taxon>
        <taxon>Viridiplantae</taxon>
        <taxon>Streptophyta</taxon>
        <taxon>Embryophyta</taxon>
        <taxon>Tracheophyta</taxon>
        <taxon>Spermatophyta</taxon>
        <taxon>Magnoliopsida</taxon>
        <taxon>eudicotyledons</taxon>
        <taxon>Gunneridae</taxon>
        <taxon>Pentapetalae</taxon>
        <taxon>asterids</taxon>
        <taxon>lamiids</taxon>
        <taxon>Lamiales</taxon>
        <taxon>Orobanchaceae</taxon>
        <taxon>Orobanchaceae incertae sedis</taxon>
        <taxon>Phtheirospermum</taxon>
    </lineage>
</organism>
<dbReference type="OrthoDB" id="108365at2759"/>
<comment type="caution">
    <text evidence="1">The sequence shown here is derived from an EMBL/GenBank/DDBJ whole genome shotgun (WGS) entry which is preliminary data.</text>
</comment>
<name>A0A830CPV6_9LAMI</name>
<accession>A0A830CPV6</accession>
<dbReference type="Proteomes" id="UP000653305">
    <property type="component" value="Unassembled WGS sequence"/>
</dbReference>
<dbReference type="PANTHER" id="PTHR31061:SF28">
    <property type="entry name" value="HEPARAN-ALPHA-GLUCOSAMINIDE N-ACETYLTRANSFERASE-LIKE"/>
    <property type="match status" value="1"/>
</dbReference>
<evidence type="ECO:0000313" key="2">
    <source>
        <dbReference type="Proteomes" id="UP000653305"/>
    </source>
</evidence>
<dbReference type="PANTHER" id="PTHR31061">
    <property type="entry name" value="LD22376P"/>
    <property type="match status" value="1"/>
</dbReference>